<dbReference type="Proteomes" id="UP000711996">
    <property type="component" value="Unassembled WGS sequence"/>
</dbReference>
<accession>A0A9P5K1B5</accession>
<dbReference type="SMART" id="SM01150">
    <property type="entry name" value="DUF1338"/>
    <property type="match status" value="1"/>
</dbReference>
<dbReference type="PANTHER" id="PTHR39479">
    <property type="match status" value="1"/>
</dbReference>
<evidence type="ECO:0000313" key="10">
    <source>
        <dbReference type="Proteomes" id="UP000711996"/>
    </source>
</evidence>
<dbReference type="AlphaFoldDB" id="A0A9P5K1B5"/>
<gene>
    <name evidence="9" type="primary">ydcJ-1</name>
    <name evidence="9" type="ORF">CGCSCA2_v009379</name>
</gene>
<protein>
    <recommendedName>
        <fullName evidence="7">2-oxoadipate dioxygenase/decarboxylase</fullName>
        <ecNumber evidence="6">1.13.11.93</ecNumber>
    </recommendedName>
    <alternativeName>
        <fullName evidence="8">2-hydroxyglutarate synthase</fullName>
    </alternativeName>
</protein>
<dbReference type="OrthoDB" id="8300246at2759"/>
<evidence type="ECO:0000256" key="8">
    <source>
        <dbReference type="ARBA" id="ARBA00035045"/>
    </source>
</evidence>
<dbReference type="Pfam" id="PF07063">
    <property type="entry name" value="HGLS"/>
    <property type="match status" value="1"/>
</dbReference>
<evidence type="ECO:0000256" key="4">
    <source>
        <dbReference type="ARBA" id="ARBA00023004"/>
    </source>
</evidence>
<dbReference type="Gene3D" id="3.10.180.80">
    <property type="entry name" value="Uncharacterised protein PF07063, DUF1338"/>
    <property type="match status" value="1"/>
</dbReference>
<dbReference type="EC" id="1.13.11.93" evidence="6"/>
<keyword evidence="2" id="KW-0223">Dioxygenase</keyword>
<proteinExistence type="inferred from homology"/>
<keyword evidence="4" id="KW-0408">Iron</keyword>
<dbReference type="InterPro" id="IPR047869">
    <property type="entry name" value="YdcJ_bac-like"/>
</dbReference>
<dbReference type="EMBL" id="QPMT01000032">
    <property type="protein sequence ID" value="KAF4854692.1"/>
    <property type="molecule type" value="Genomic_DNA"/>
</dbReference>
<dbReference type="CDD" id="cd16348">
    <property type="entry name" value="VOC_YdcJ_like"/>
    <property type="match status" value="1"/>
</dbReference>
<organism evidence="9 10">
    <name type="scientific">Colletotrichum siamense</name>
    <name type="common">Anthracnose fungus</name>
    <dbReference type="NCBI Taxonomy" id="690259"/>
    <lineage>
        <taxon>Eukaryota</taxon>
        <taxon>Fungi</taxon>
        <taxon>Dikarya</taxon>
        <taxon>Ascomycota</taxon>
        <taxon>Pezizomycotina</taxon>
        <taxon>Sordariomycetes</taxon>
        <taxon>Hypocreomycetidae</taxon>
        <taxon>Glomerellales</taxon>
        <taxon>Glomerellaceae</taxon>
        <taxon>Colletotrichum</taxon>
        <taxon>Colletotrichum gloeosporioides species complex</taxon>
    </lineage>
</organism>
<evidence type="ECO:0000256" key="2">
    <source>
        <dbReference type="ARBA" id="ARBA00022964"/>
    </source>
</evidence>
<keyword evidence="10" id="KW-1185">Reference proteome</keyword>
<dbReference type="GO" id="GO:0051213">
    <property type="term" value="F:dioxygenase activity"/>
    <property type="evidence" value="ECO:0007669"/>
    <property type="project" value="UniProtKB-KW"/>
</dbReference>
<sequence>MGMHAVGYYDLSVAGLPVHATCFRPLTSHALAHNPFRVFTSLLRLDLITDDELRSCAKRVLSDRKIFTPRCIQLIEELEALTSVPKAKADELIIEALETFRWHKTSTVDVQTYRRLQKAHPLIADVVCFRGPHINHLTPRVLDIEAAQLQMHEHGLQAKDSIEGPPSRQFPILLRQTSFLALEEEIAFSSGSEKGGKHKARFGEIEQRGIALTPKGRRLYDDLYGKFMREQEQGSSKEAVLMKTFQDFPDDLHVLRQQQLAYFTYHVIRKPYSRMSHLDDIDALVKSGILGFEPITYEDFLPVSAAGIFHSNLGAGAFRASAVSLEDQEAFEESLGCRVFDSFELYQSMERTSLRDCLGELNGCK</sequence>
<reference evidence="9" key="1">
    <citation type="submission" date="2019-06" db="EMBL/GenBank/DDBJ databases">
        <authorList>
            <person name="Gan P."/>
            <person name="Shirasu K."/>
        </authorList>
    </citation>
    <scope>NUCLEOTIDE SEQUENCE [LARGE SCALE GENOMIC DNA]</scope>
    <source>
        <strain evidence="9">CAD2</strain>
    </source>
</reference>
<name>A0A9P5K1B5_COLSI</name>
<dbReference type="PANTHER" id="PTHR39479:SF2">
    <property type="entry name" value="2-OXOADIPATE DIOXYGENASE_DECARBOXYLASE"/>
    <property type="match status" value="1"/>
</dbReference>
<evidence type="ECO:0000256" key="1">
    <source>
        <dbReference type="ARBA" id="ARBA00001954"/>
    </source>
</evidence>
<comment type="caution">
    <text evidence="9">The sequence shown here is derived from an EMBL/GenBank/DDBJ whole genome shotgun (WGS) entry which is preliminary data.</text>
</comment>
<comment type="cofactor">
    <cofactor evidence="1">
        <name>Fe(2+)</name>
        <dbReference type="ChEBI" id="CHEBI:29033"/>
    </cofactor>
</comment>
<keyword evidence="3" id="KW-0560">Oxidoreductase</keyword>
<evidence type="ECO:0000313" key="9">
    <source>
        <dbReference type="EMBL" id="KAF4854692.1"/>
    </source>
</evidence>
<dbReference type="InterPro" id="IPR009770">
    <property type="entry name" value="HGLS"/>
</dbReference>
<evidence type="ECO:0000256" key="5">
    <source>
        <dbReference type="ARBA" id="ARBA00035013"/>
    </source>
</evidence>
<evidence type="ECO:0000256" key="6">
    <source>
        <dbReference type="ARBA" id="ARBA00035023"/>
    </source>
</evidence>
<comment type="similarity">
    <text evidence="5">Belongs to the 2-oxoadipate dioxygenase/decarboxylase family.</text>
</comment>
<evidence type="ECO:0000256" key="7">
    <source>
        <dbReference type="ARBA" id="ARBA00035034"/>
    </source>
</evidence>
<evidence type="ECO:0000256" key="3">
    <source>
        <dbReference type="ARBA" id="ARBA00023002"/>
    </source>
</evidence>